<dbReference type="Proteomes" id="UP001225596">
    <property type="component" value="Unassembled WGS sequence"/>
</dbReference>
<dbReference type="RefSeq" id="WP_338437852.1">
    <property type="nucleotide sequence ID" value="NZ_JAUYVH010000013.1"/>
</dbReference>
<accession>A0ABU1BSA5</accession>
<evidence type="ECO:0000313" key="2">
    <source>
        <dbReference type="Proteomes" id="UP001225596"/>
    </source>
</evidence>
<comment type="caution">
    <text evidence="1">The sequence shown here is derived from an EMBL/GenBank/DDBJ whole genome shotgun (WGS) entry which is preliminary data.</text>
</comment>
<organism evidence="1 2">
    <name type="scientific">Keguizhuia sedimenti</name>
    <dbReference type="NCBI Taxonomy" id="3064264"/>
    <lineage>
        <taxon>Bacteria</taxon>
        <taxon>Pseudomonadati</taxon>
        <taxon>Pseudomonadota</taxon>
        <taxon>Betaproteobacteria</taxon>
        <taxon>Burkholderiales</taxon>
        <taxon>Oxalobacteraceae</taxon>
        <taxon>Keguizhuia</taxon>
    </lineage>
</organism>
<name>A0ABU1BSA5_9BURK</name>
<proteinExistence type="predicted"/>
<protein>
    <submittedName>
        <fullName evidence="1">Uncharacterized protein</fullName>
    </submittedName>
</protein>
<gene>
    <name evidence="1" type="ORF">Q8A64_15810</name>
</gene>
<dbReference type="EMBL" id="JAUYVH010000013">
    <property type="protein sequence ID" value="MDQ9171880.1"/>
    <property type="molecule type" value="Genomic_DNA"/>
</dbReference>
<sequence>MQASQVKSEFPSIKRSVDQAAQLCQTSNDVPENVRGALEQLNRQASEASRFLEQETNDEKILQCIDELEELGDQAKNACRSSQVNEQVAEAVVKAHDAISDLQRRLH</sequence>
<keyword evidence="2" id="KW-1185">Reference proteome</keyword>
<evidence type="ECO:0000313" key="1">
    <source>
        <dbReference type="EMBL" id="MDQ9171880.1"/>
    </source>
</evidence>
<reference evidence="1 2" key="1">
    <citation type="submission" date="2023-08" db="EMBL/GenBank/DDBJ databases">
        <title>Oxalobacteraceae gen .nov., isolated from river sludge outside the plant.</title>
        <authorList>
            <person name="Zhao S.Y."/>
        </authorList>
    </citation>
    <scope>NUCLEOTIDE SEQUENCE [LARGE SCALE GENOMIC DNA]</scope>
    <source>
        <strain evidence="1 2">R-40</strain>
    </source>
</reference>
<dbReference type="Gene3D" id="1.20.120.810">
    <property type="entry name" value="Vinculin, Vh2 four-helix bundle"/>
    <property type="match status" value="1"/>
</dbReference>